<keyword evidence="4" id="KW-1185">Reference proteome</keyword>
<proteinExistence type="predicted"/>
<dbReference type="Proteomes" id="UP000663852">
    <property type="component" value="Unassembled WGS sequence"/>
</dbReference>
<dbReference type="Proteomes" id="UP000663828">
    <property type="component" value="Unassembled WGS sequence"/>
</dbReference>
<dbReference type="EMBL" id="CAJNOR010002650">
    <property type="protein sequence ID" value="CAF1323318.1"/>
    <property type="molecule type" value="Genomic_DNA"/>
</dbReference>
<keyword evidence="1" id="KW-0175">Coiled coil</keyword>
<dbReference type="EMBL" id="CAJNOJ010000100">
    <property type="protein sequence ID" value="CAF1107642.1"/>
    <property type="molecule type" value="Genomic_DNA"/>
</dbReference>
<comment type="caution">
    <text evidence="2">The sequence shown here is derived from an EMBL/GenBank/DDBJ whole genome shotgun (WGS) entry which is preliminary data.</text>
</comment>
<feature type="coiled-coil region" evidence="1">
    <location>
        <begin position="102"/>
        <end position="154"/>
    </location>
</feature>
<sequence>MASSGTTKICEADGGACKKEIRAFCFHCSKNLCRAHLIQHTQLMEENTSAQLNILADKFNELISRFEQVPTSMDMLAEPFRQLEKWRAKAHQRIDEIADKKRQELIDECEKYQKALLVKKEEELMKIKTNKILIAELIQEADASAKQIADLQKSIAFAEQYLKTNNQPTIGVIADPVSCSVDICVGSRNNHINDNTEIRLFQVHYIRLNGNIKNYDVQAGINTTMKNLIQNFIEQYDTIENSTKAYANEHMPKFDYILPVDVYDHRVHQQFTDTTAISSIPNYVQLVFYETPFSVSYPSNSRILMPCSFRRVNSNRIGWPIYLNVPRRGCRTQDVQDALQQSLDIFLSSGSSRQRPSYGLYLETIVNHVLTTIKFSEIVHNQLDFNRAQVSLVIDMEYRNID</sequence>
<evidence type="ECO:0000256" key="1">
    <source>
        <dbReference type="SAM" id="Coils"/>
    </source>
</evidence>
<reference evidence="2" key="1">
    <citation type="submission" date="2021-02" db="EMBL/GenBank/DDBJ databases">
        <authorList>
            <person name="Nowell W R."/>
        </authorList>
    </citation>
    <scope>NUCLEOTIDE SEQUENCE</scope>
</reference>
<evidence type="ECO:0000313" key="2">
    <source>
        <dbReference type="EMBL" id="CAF1107642.1"/>
    </source>
</evidence>
<organism evidence="2 5">
    <name type="scientific">Adineta ricciae</name>
    <name type="common">Rotifer</name>
    <dbReference type="NCBI Taxonomy" id="249248"/>
    <lineage>
        <taxon>Eukaryota</taxon>
        <taxon>Metazoa</taxon>
        <taxon>Spiralia</taxon>
        <taxon>Gnathifera</taxon>
        <taxon>Rotifera</taxon>
        <taxon>Eurotatoria</taxon>
        <taxon>Bdelloidea</taxon>
        <taxon>Adinetida</taxon>
        <taxon>Adinetidae</taxon>
        <taxon>Adineta</taxon>
    </lineage>
</organism>
<evidence type="ECO:0000313" key="3">
    <source>
        <dbReference type="EMBL" id="CAF1323318.1"/>
    </source>
</evidence>
<evidence type="ECO:0000313" key="4">
    <source>
        <dbReference type="Proteomes" id="UP000663828"/>
    </source>
</evidence>
<name>A0A814PLM1_ADIRI</name>
<dbReference type="OrthoDB" id="9992920at2759"/>
<accession>A0A814PLM1</accession>
<dbReference type="AlphaFoldDB" id="A0A814PLM1"/>
<evidence type="ECO:0000313" key="5">
    <source>
        <dbReference type="Proteomes" id="UP000663852"/>
    </source>
</evidence>
<protein>
    <submittedName>
        <fullName evidence="2">Uncharacterized protein</fullName>
    </submittedName>
</protein>
<gene>
    <name evidence="2" type="ORF">EDS130_LOCUS20329</name>
    <name evidence="3" type="ORF">XAT740_LOCUS30033</name>
</gene>